<reference evidence="2 3" key="1">
    <citation type="submission" date="2020-08" db="EMBL/GenBank/DDBJ databases">
        <title>The Agave Microbiome: Exploring the role of microbial communities in plant adaptations to desert environments.</title>
        <authorList>
            <person name="Partida-Martinez L.P."/>
        </authorList>
    </citation>
    <scope>NUCLEOTIDE SEQUENCE [LARGE SCALE GENOMIC DNA]</scope>
    <source>
        <strain evidence="2 3">AS3.12</strain>
    </source>
</reference>
<dbReference type="AlphaFoldDB" id="A0A7X0JNN5"/>
<dbReference type="InterPro" id="IPR054189">
    <property type="entry name" value="DUF6894"/>
</dbReference>
<proteinExistence type="predicted"/>
<sequence>MHEMISIQTRYYFNLVSAAGTVHDYEGTELSSIEHARREAIEDAKGLMSAAILEGRDISARSIEICNEEGEVLLTIAFRDAIMPDA</sequence>
<dbReference type="Proteomes" id="UP000585437">
    <property type="component" value="Unassembled WGS sequence"/>
</dbReference>
<comment type="caution">
    <text evidence="2">The sequence shown here is derived from an EMBL/GenBank/DDBJ whole genome shotgun (WGS) entry which is preliminary data.</text>
</comment>
<feature type="domain" description="DUF6894" evidence="1">
    <location>
        <begin position="10"/>
        <end position="78"/>
    </location>
</feature>
<protein>
    <recommendedName>
        <fullName evidence="1">DUF6894 domain-containing protein</fullName>
    </recommendedName>
</protein>
<accession>A0A7X0JNN5</accession>
<gene>
    <name evidence="2" type="ORF">F4695_004367</name>
</gene>
<name>A0A7X0JNN5_9HYPH</name>
<evidence type="ECO:0000313" key="3">
    <source>
        <dbReference type="Proteomes" id="UP000585437"/>
    </source>
</evidence>
<organism evidence="2 3">
    <name type="scientific">Rhizobium soli</name>
    <dbReference type="NCBI Taxonomy" id="424798"/>
    <lineage>
        <taxon>Bacteria</taxon>
        <taxon>Pseudomonadati</taxon>
        <taxon>Pseudomonadota</taxon>
        <taxon>Alphaproteobacteria</taxon>
        <taxon>Hyphomicrobiales</taxon>
        <taxon>Rhizobiaceae</taxon>
        <taxon>Rhizobium/Agrobacterium group</taxon>
        <taxon>Rhizobium</taxon>
    </lineage>
</organism>
<evidence type="ECO:0000313" key="2">
    <source>
        <dbReference type="EMBL" id="MBB6510974.1"/>
    </source>
</evidence>
<dbReference type="Pfam" id="PF21834">
    <property type="entry name" value="DUF6894"/>
    <property type="match status" value="1"/>
</dbReference>
<dbReference type="EMBL" id="JACHBU010000013">
    <property type="protein sequence ID" value="MBB6510974.1"/>
    <property type="molecule type" value="Genomic_DNA"/>
</dbReference>
<evidence type="ECO:0000259" key="1">
    <source>
        <dbReference type="Pfam" id="PF21834"/>
    </source>
</evidence>
<keyword evidence="3" id="KW-1185">Reference proteome</keyword>